<proteinExistence type="predicted"/>
<dbReference type="EnsemblPlants" id="AVESA.00010b.r2.7CG0669760.1">
    <property type="protein sequence ID" value="AVESA.00010b.r2.7CG0669760.1.CDS.1"/>
    <property type="gene ID" value="AVESA.00010b.r2.7CG0669760"/>
</dbReference>
<evidence type="ECO:0000313" key="2">
    <source>
        <dbReference type="Proteomes" id="UP001732700"/>
    </source>
</evidence>
<evidence type="ECO:0000313" key="1">
    <source>
        <dbReference type="EnsemblPlants" id="AVESA.00010b.r2.7CG0669760.1.CDS.1"/>
    </source>
</evidence>
<organism evidence="1 2">
    <name type="scientific">Avena sativa</name>
    <name type="common">Oat</name>
    <dbReference type="NCBI Taxonomy" id="4498"/>
    <lineage>
        <taxon>Eukaryota</taxon>
        <taxon>Viridiplantae</taxon>
        <taxon>Streptophyta</taxon>
        <taxon>Embryophyta</taxon>
        <taxon>Tracheophyta</taxon>
        <taxon>Spermatophyta</taxon>
        <taxon>Magnoliopsida</taxon>
        <taxon>Liliopsida</taxon>
        <taxon>Poales</taxon>
        <taxon>Poaceae</taxon>
        <taxon>BOP clade</taxon>
        <taxon>Pooideae</taxon>
        <taxon>Poodae</taxon>
        <taxon>Poeae</taxon>
        <taxon>Poeae Chloroplast Group 1 (Aveneae type)</taxon>
        <taxon>Aveninae</taxon>
        <taxon>Avena</taxon>
    </lineage>
</organism>
<reference evidence="1" key="2">
    <citation type="submission" date="2025-09" db="UniProtKB">
        <authorList>
            <consortium name="EnsemblPlants"/>
        </authorList>
    </citation>
    <scope>IDENTIFICATION</scope>
</reference>
<dbReference type="Proteomes" id="UP001732700">
    <property type="component" value="Chromosome 7C"/>
</dbReference>
<name>A0ACD6A247_AVESA</name>
<sequence>MIALHGLPFILVEYDGFRRFVASLNPLFKTISRTTIRNDCIKAFEEQKVALQEMFKDAQSRFSLTADMWTSNQTLGYMCITCHYITADWEVKKKVIKFFVVETPHTGIEMFNQVLECIQEWNIEYKLFGITLDNAAANDSMVFELKLNLVDKV</sequence>
<protein>
    <submittedName>
        <fullName evidence="1">Uncharacterized protein</fullName>
    </submittedName>
</protein>
<keyword evidence="2" id="KW-1185">Reference proteome</keyword>
<accession>A0ACD6A247</accession>
<reference evidence="1" key="1">
    <citation type="submission" date="2021-05" db="EMBL/GenBank/DDBJ databases">
        <authorList>
            <person name="Scholz U."/>
            <person name="Mascher M."/>
            <person name="Fiebig A."/>
        </authorList>
    </citation>
    <scope>NUCLEOTIDE SEQUENCE [LARGE SCALE GENOMIC DNA]</scope>
</reference>